<keyword evidence="2" id="KW-0285">Flavoprotein</keyword>
<accession>A0A0K9XFL2</accession>
<dbReference type="Pfam" id="PF21274">
    <property type="entry name" value="Rng_hyd_C"/>
    <property type="match status" value="1"/>
</dbReference>
<dbReference type="Pfam" id="PF01494">
    <property type="entry name" value="FAD_binding_3"/>
    <property type="match status" value="1"/>
</dbReference>
<dbReference type="InterPro" id="IPR002938">
    <property type="entry name" value="FAD-bd"/>
</dbReference>
<comment type="caution">
    <text evidence="5">The sequence shown here is derived from an EMBL/GenBank/DDBJ whole genome shotgun (WGS) entry which is preliminary data.</text>
</comment>
<evidence type="ECO:0000259" key="4">
    <source>
        <dbReference type="Pfam" id="PF01494"/>
    </source>
</evidence>
<dbReference type="InterPro" id="IPR050641">
    <property type="entry name" value="RIFMO-like"/>
</dbReference>
<dbReference type="STRING" id="1678637.AC230_11385"/>
<dbReference type="Proteomes" id="UP000037288">
    <property type="component" value="Unassembled WGS sequence"/>
</dbReference>
<proteinExistence type="predicted"/>
<dbReference type="PATRIC" id="fig|1678637.3.peg.2461"/>
<reference evidence="6" key="1">
    <citation type="submission" date="2015-07" db="EMBL/GenBank/DDBJ databases">
        <title>Draft genome sequence of Streptomyces sp. CMAA 1322, a bacterium isolated from Caatinga biome, from dry forest semiarid of Brazil.</title>
        <authorList>
            <person name="Santos S.N."/>
            <person name="Gacesa R."/>
            <person name="Taketani R.G."/>
            <person name="Long P.F."/>
            <person name="Melo I.S."/>
        </authorList>
    </citation>
    <scope>NUCLEOTIDE SEQUENCE [LARGE SCALE GENOMIC DNA]</scope>
    <source>
        <strain evidence="6">CMAA 1322</strain>
    </source>
</reference>
<name>A0A0K9XFL2_9ACTN</name>
<dbReference type="AlphaFoldDB" id="A0A0K9XFL2"/>
<protein>
    <submittedName>
        <fullName evidence="5">Oxidoreductase</fullName>
    </submittedName>
</protein>
<dbReference type="GO" id="GO:0071949">
    <property type="term" value="F:FAD binding"/>
    <property type="evidence" value="ECO:0007669"/>
    <property type="project" value="InterPro"/>
</dbReference>
<dbReference type="RefSeq" id="WP_049716010.1">
    <property type="nucleotide sequence ID" value="NZ_LFXA01000007.1"/>
</dbReference>
<keyword evidence="3" id="KW-0274">FAD</keyword>
<evidence type="ECO:0000313" key="6">
    <source>
        <dbReference type="Proteomes" id="UP000037288"/>
    </source>
</evidence>
<dbReference type="PRINTS" id="PR00420">
    <property type="entry name" value="RNGMNOXGNASE"/>
</dbReference>
<evidence type="ECO:0000256" key="1">
    <source>
        <dbReference type="ARBA" id="ARBA00001974"/>
    </source>
</evidence>
<dbReference type="SUPFAM" id="SSF51905">
    <property type="entry name" value="FAD/NAD(P)-binding domain"/>
    <property type="match status" value="1"/>
</dbReference>
<dbReference type="InterPro" id="IPR036188">
    <property type="entry name" value="FAD/NAD-bd_sf"/>
</dbReference>
<dbReference type="GO" id="GO:0016709">
    <property type="term" value="F:oxidoreductase activity, acting on paired donors, with incorporation or reduction of molecular oxygen, NAD(P)H as one donor, and incorporation of one atom of oxygen"/>
    <property type="evidence" value="ECO:0007669"/>
    <property type="project" value="UniProtKB-ARBA"/>
</dbReference>
<sequence length="503" mass="53013">MADGSTTVVTTDVLVVGGGPVGLMLAGELRLGGAEVTVLERRTGPTTESRASTLHARTMELLDGRGLLGRLGTPPRELRGHFGGIPLGLALPGPHPGQWKVPQGRTEELLEEWARALGAALLRGHTLHALTAGEDHVEGRAAGPDGTVVVRAAYAVACDGEDSTVRRLLAPLFPGHDARRELLRADVAGIDVPDRRFERLPGGLAVAARRADGVTRVMVHAFGSVARRRTAEPEFGEVAAVWERVTGERIGHGTPLWVNAFGDASRQLARYRHGRVLYAGDAAHRQMPVGGQALNLGLQDAVNLGWKLAATVRGGAPPGLLDSYDTERRAVGRRVLENIGIQAGLLLGGAGTEPLRALLGELIPLEEVRVHLAGTISGLDVRYAMGPGTDRPPLGARLPLLPLVVAGAPATSFHLLRTGGGVLLDLAGHDRLRAAAAPWADRVRYTAARLDGPRPEGLPDGTHAVLLRPDGHVAWAAEDGRASEDGLRAALRRWFGEPGEAAA</sequence>
<dbReference type="Gene3D" id="3.50.50.60">
    <property type="entry name" value="FAD/NAD(P)-binding domain"/>
    <property type="match status" value="1"/>
</dbReference>
<feature type="domain" description="FAD-binding" evidence="4">
    <location>
        <begin position="11"/>
        <end position="338"/>
    </location>
</feature>
<organism evidence="5 6">
    <name type="scientific">Streptomyces caatingaensis</name>
    <dbReference type="NCBI Taxonomy" id="1678637"/>
    <lineage>
        <taxon>Bacteria</taxon>
        <taxon>Bacillati</taxon>
        <taxon>Actinomycetota</taxon>
        <taxon>Actinomycetes</taxon>
        <taxon>Kitasatosporales</taxon>
        <taxon>Streptomycetaceae</taxon>
        <taxon>Streptomyces</taxon>
    </lineage>
</organism>
<dbReference type="Gene3D" id="3.40.30.120">
    <property type="match status" value="1"/>
</dbReference>
<evidence type="ECO:0000313" key="5">
    <source>
        <dbReference type="EMBL" id="KNB52160.1"/>
    </source>
</evidence>
<evidence type="ECO:0000256" key="3">
    <source>
        <dbReference type="ARBA" id="ARBA00022827"/>
    </source>
</evidence>
<dbReference type="PANTHER" id="PTHR43004">
    <property type="entry name" value="TRK SYSTEM POTASSIUM UPTAKE PROTEIN"/>
    <property type="match status" value="1"/>
</dbReference>
<gene>
    <name evidence="5" type="ORF">AC230_11385</name>
</gene>
<comment type="cofactor">
    <cofactor evidence="1">
        <name>FAD</name>
        <dbReference type="ChEBI" id="CHEBI:57692"/>
    </cofactor>
</comment>
<dbReference type="PANTHER" id="PTHR43004:SF19">
    <property type="entry name" value="BINDING MONOOXYGENASE, PUTATIVE (JCVI)-RELATED"/>
    <property type="match status" value="1"/>
</dbReference>
<dbReference type="Gene3D" id="3.30.70.2450">
    <property type="match status" value="1"/>
</dbReference>
<dbReference type="OrthoDB" id="9803333at2"/>
<keyword evidence="6" id="KW-1185">Reference proteome</keyword>
<dbReference type="EMBL" id="LFXA01000007">
    <property type="protein sequence ID" value="KNB52160.1"/>
    <property type="molecule type" value="Genomic_DNA"/>
</dbReference>
<evidence type="ECO:0000256" key="2">
    <source>
        <dbReference type="ARBA" id="ARBA00022630"/>
    </source>
</evidence>